<dbReference type="Gene3D" id="1.20.120.450">
    <property type="entry name" value="dinb family like domain"/>
    <property type="match status" value="1"/>
</dbReference>
<accession>A0A382DK19</accession>
<evidence type="ECO:0000313" key="1">
    <source>
        <dbReference type="EMBL" id="SVB38519.1"/>
    </source>
</evidence>
<reference evidence="1" key="1">
    <citation type="submission" date="2018-05" db="EMBL/GenBank/DDBJ databases">
        <authorList>
            <person name="Lanie J.A."/>
            <person name="Ng W.-L."/>
            <person name="Kazmierczak K.M."/>
            <person name="Andrzejewski T.M."/>
            <person name="Davidsen T.M."/>
            <person name="Wayne K.J."/>
            <person name="Tettelin H."/>
            <person name="Glass J.I."/>
            <person name="Rusch D."/>
            <person name="Podicherti R."/>
            <person name="Tsui H.-C.T."/>
            <person name="Winkler M.E."/>
        </authorList>
    </citation>
    <scope>NUCLEOTIDE SEQUENCE</scope>
</reference>
<organism evidence="1">
    <name type="scientific">marine metagenome</name>
    <dbReference type="NCBI Taxonomy" id="408172"/>
    <lineage>
        <taxon>unclassified sequences</taxon>
        <taxon>metagenomes</taxon>
        <taxon>ecological metagenomes</taxon>
    </lineage>
</organism>
<dbReference type="InterPro" id="IPR034660">
    <property type="entry name" value="DinB/YfiT-like"/>
</dbReference>
<proteinExistence type="predicted"/>
<name>A0A382DK19_9ZZZZ</name>
<gene>
    <name evidence="1" type="ORF">METZ01_LOCUS191373</name>
</gene>
<dbReference type="EMBL" id="UINC01039682">
    <property type="protein sequence ID" value="SVB38519.1"/>
    <property type="molecule type" value="Genomic_DNA"/>
</dbReference>
<sequence length="166" mass="19154">MISLTESILRRASRLERDLGESIEGMDCYIDNKVDIEEWSVREVLWHILEDPEGGLPKAVELIINGRLPELTIVADETHLTPERESMDLSAIRQEIREYFRRLEAVLSQASDGQISRITTSCWFPLKNYREDRTSEVLLEGLFLRHWTDHVKQLRALQLAFSSSGG</sequence>
<dbReference type="SUPFAM" id="SSF109854">
    <property type="entry name" value="DinB/YfiT-like putative metalloenzymes"/>
    <property type="match status" value="1"/>
</dbReference>
<protein>
    <submittedName>
        <fullName evidence="1">Uncharacterized protein</fullName>
    </submittedName>
</protein>
<dbReference type="AlphaFoldDB" id="A0A382DK19"/>